<keyword evidence="2" id="KW-0645">Protease</keyword>
<dbReference type="InterPro" id="IPR001314">
    <property type="entry name" value="Peptidase_S1A"/>
</dbReference>
<dbReference type="PROSITE" id="PS00134">
    <property type="entry name" value="TRYPSIN_HIS"/>
    <property type="match status" value="1"/>
</dbReference>
<accession>A0A1R1PQD6</accession>
<dbReference type="SMART" id="SM00020">
    <property type="entry name" value="Tryp_SPc"/>
    <property type="match status" value="1"/>
</dbReference>
<dbReference type="EMBL" id="LSSK01000564">
    <property type="protein sequence ID" value="OMH82906.1"/>
    <property type="molecule type" value="Genomic_DNA"/>
</dbReference>
<evidence type="ECO:0000313" key="4">
    <source>
        <dbReference type="EMBL" id="OMH82906.1"/>
    </source>
</evidence>
<dbReference type="EMBL" id="LSSK01000484">
    <property type="protein sequence ID" value="OMH83180.1"/>
    <property type="molecule type" value="Genomic_DNA"/>
</dbReference>
<dbReference type="PANTHER" id="PTHR24253">
    <property type="entry name" value="TRANSMEMBRANE PROTEASE SERINE"/>
    <property type="match status" value="1"/>
</dbReference>
<name>A0A1R1PQD6_ZANCU</name>
<protein>
    <submittedName>
        <fullName evidence="5">Plasma kallikrein</fullName>
    </submittedName>
</protein>
<keyword evidence="2" id="KW-0720">Serine protease</keyword>
<evidence type="ECO:0000259" key="3">
    <source>
        <dbReference type="PROSITE" id="PS50240"/>
    </source>
</evidence>
<dbReference type="PANTHER" id="PTHR24253:SF176">
    <property type="entry name" value="CORIN, ISOFORM B"/>
    <property type="match status" value="1"/>
</dbReference>
<dbReference type="Pfam" id="PF00089">
    <property type="entry name" value="Trypsin"/>
    <property type="match status" value="2"/>
</dbReference>
<gene>
    <name evidence="5" type="ORF">AX774_g3310</name>
    <name evidence="4" type="ORF">AX774_g3602</name>
</gene>
<evidence type="ECO:0000313" key="6">
    <source>
        <dbReference type="Proteomes" id="UP000188320"/>
    </source>
</evidence>
<evidence type="ECO:0000313" key="5">
    <source>
        <dbReference type="EMBL" id="OMH83180.1"/>
    </source>
</evidence>
<evidence type="ECO:0000256" key="1">
    <source>
        <dbReference type="ARBA" id="ARBA00023157"/>
    </source>
</evidence>
<sequence>MGSKGDTTNNGNSRIVGGVTIQDNNYPFSVLIKLKYNKKNVAMCGGSIISKDWILTAAHCLVIVDGDRKGELNRTDFLVNGLMPNNKRMLYKRPMLKNEINYVVADPSMITIGYGSPSKASMSIASASAVVVHPELNLFDYENDIALIKLANPVEFSSTVKPIKIASAEISNNLNLLAVGWGVTANNSLVIPNTMRGVVLKTGDSSQCKLPWNNFTDNNSGQICCPTYKGKDTCFGDSGGPLLATEDDPLNSNKQNNYDNLRLVGVTSFGDTVDGETYQCADPNGVGYYTRAGYYLDFISKNTDLPASEISTNGRLIDTNIKDVDVAVSFTNRLEVKGSYFFVSLMCFFFWTGVL</sequence>
<dbReference type="InterPro" id="IPR001254">
    <property type="entry name" value="Trypsin_dom"/>
</dbReference>
<reference evidence="5" key="1">
    <citation type="submission" date="2017-01" db="EMBL/GenBank/DDBJ databases">
        <authorList>
            <person name="Mah S.A."/>
            <person name="Swanson W.J."/>
            <person name="Moy G.W."/>
            <person name="Vacquier V.D."/>
        </authorList>
    </citation>
    <scope>NUCLEOTIDE SEQUENCE [LARGE SCALE GENOMIC DNA]</scope>
    <source>
        <strain evidence="5">COL-18-3</strain>
    </source>
</reference>
<dbReference type="CDD" id="cd00190">
    <property type="entry name" value="Tryp_SPc"/>
    <property type="match status" value="1"/>
</dbReference>
<feature type="domain" description="Peptidase S1" evidence="3">
    <location>
        <begin position="15"/>
        <end position="304"/>
    </location>
</feature>
<dbReference type="InterPro" id="IPR043504">
    <property type="entry name" value="Peptidase_S1_PA_chymotrypsin"/>
</dbReference>
<keyword evidence="6" id="KW-1185">Reference proteome</keyword>
<keyword evidence="2" id="KW-0378">Hydrolase</keyword>
<dbReference type="InterPro" id="IPR018114">
    <property type="entry name" value="TRYPSIN_HIS"/>
</dbReference>
<organism evidence="5 6">
    <name type="scientific">Zancudomyces culisetae</name>
    <name type="common">Gut fungus</name>
    <name type="synonym">Smittium culisetae</name>
    <dbReference type="NCBI Taxonomy" id="1213189"/>
    <lineage>
        <taxon>Eukaryota</taxon>
        <taxon>Fungi</taxon>
        <taxon>Fungi incertae sedis</taxon>
        <taxon>Zoopagomycota</taxon>
        <taxon>Kickxellomycotina</taxon>
        <taxon>Harpellomycetes</taxon>
        <taxon>Harpellales</taxon>
        <taxon>Legeriomycetaceae</taxon>
        <taxon>Zancudomyces</taxon>
    </lineage>
</organism>
<comment type="caution">
    <text evidence="5">The sequence shown here is derived from an EMBL/GenBank/DDBJ whole genome shotgun (WGS) entry which is preliminary data.</text>
</comment>
<keyword evidence="1" id="KW-1015">Disulfide bond</keyword>
<dbReference type="InterPro" id="IPR009003">
    <property type="entry name" value="Peptidase_S1_PA"/>
</dbReference>
<dbReference type="PRINTS" id="PR00722">
    <property type="entry name" value="CHYMOTRYPSIN"/>
</dbReference>
<dbReference type="GO" id="GO:0006508">
    <property type="term" value="P:proteolysis"/>
    <property type="evidence" value="ECO:0007669"/>
    <property type="project" value="UniProtKB-KW"/>
</dbReference>
<evidence type="ECO:0000256" key="2">
    <source>
        <dbReference type="RuleBase" id="RU363034"/>
    </source>
</evidence>
<dbReference type="OrthoDB" id="6380398at2759"/>
<dbReference type="InterPro" id="IPR033116">
    <property type="entry name" value="TRYPSIN_SER"/>
</dbReference>
<dbReference type="PROSITE" id="PS00135">
    <property type="entry name" value="TRYPSIN_SER"/>
    <property type="match status" value="1"/>
</dbReference>
<dbReference type="Proteomes" id="UP000188320">
    <property type="component" value="Unassembled WGS sequence"/>
</dbReference>
<proteinExistence type="predicted"/>
<dbReference type="SUPFAM" id="SSF50494">
    <property type="entry name" value="Trypsin-like serine proteases"/>
    <property type="match status" value="1"/>
</dbReference>
<dbReference type="AlphaFoldDB" id="A0A1R1PQD6"/>
<dbReference type="Gene3D" id="2.40.10.10">
    <property type="entry name" value="Trypsin-like serine proteases"/>
    <property type="match status" value="1"/>
</dbReference>
<dbReference type="PROSITE" id="PS50240">
    <property type="entry name" value="TRYPSIN_DOM"/>
    <property type="match status" value="1"/>
</dbReference>
<dbReference type="GO" id="GO:0004252">
    <property type="term" value="F:serine-type endopeptidase activity"/>
    <property type="evidence" value="ECO:0007669"/>
    <property type="project" value="InterPro"/>
</dbReference>
<reference evidence="6" key="2">
    <citation type="submission" date="2017-01" db="EMBL/GenBank/DDBJ databases">
        <authorList>
            <person name="Wang Y."/>
            <person name="White M."/>
            <person name="Kvist S."/>
            <person name="Moncalvo J.-M."/>
        </authorList>
    </citation>
    <scope>NUCLEOTIDE SEQUENCE [LARGE SCALE GENOMIC DNA]</scope>
    <source>
        <strain evidence="6">COL-18-3</strain>
    </source>
</reference>